<dbReference type="Ensembl" id="ENSCINT00000023253.2">
    <property type="protein sequence ID" value="ENSCINP00000023007.2"/>
    <property type="gene ID" value="ENSCING00000012282.2"/>
</dbReference>
<dbReference type="Gene3D" id="1.25.40.180">
    <property type="match status" value="1"/>
</dbReference>
<dbReference type="GO" id="GO:0008494">
    <property type="term" value="F:translation activator activity"/>
    <property type="evidence" value="ECO:0000318"/>
    <property type="project" value="GO_Central"/>
</dbReference>
<sequence>MYEMVCNQVSFEEAVLTDIVSILKSFQLGPSSIELIVDLIFEGCVSEPNSHYSLGQLCGVLSHSTGGLLGFRSIFLNKAQKEFGKLNKALNGTKKEITRALNFSQFMAILFLNLNMVDSDGNLVRFSVLGRAILGVVEQLIKYSGNSDCIQCAASVLELTIIPLEEALQDDGKESLTRLGNILHRIGTMKNHQLPKFHILIKLHFNRMLKKS</sequence>
<protein>
    <recommendedName>
        <fullName evidence="4">Polyadenylate-binding protein-interacting protein 1</fullName>
    </recommendedName>
</protein>
<dbReference type="GO" id="GO:0005737">
    <property type="term" value="C:cytoplasm"/>
    <property type="evidence" value="ECO:0007669"/>
    <property type="project" value="UniProtKB-SubCell"/>
</dbReference>
<evidence type="ECO:0000313" key="5">
    <source>
        <dbReference type="Ensembl" id="ENSCINP00000023007.2"/>
    </source>
</evidence>
<name>F7BEQ8_CIOIN</name>
<dbReference type="STRING" id="7719.ENSCINP00000023007"/>
<dbReference type="AlphaFoldDB" id="F7BEQ8"/>
<dbReference type="HOGENOM" id="CLU_1299345_0_0_1"/>
<dbReference type="FunFam" id="1.25.40.180:FF:000016">
    <property type="entry name" value="polyadenylate-binding protein-interacting protein 1 isoform X1"/>
    <property type="match status" value="1"/>
</dbReference>
<keyword evidence="3" id="KW-0810">Translation regulation</keyword>
<dbReference type="GeneTree" id="ENSGT00940000153432"/>
<evidence type="ECO:0000256" key="2">
    <source>
        <dbReference type="ARBA" id="ARBA00022490"/>
    </source>
</evidence>
<keyword evidence="6" id="KW-1185">Reference proteome</keyword>
<reference evidence="5" key="4">
    <citation type="submission" date="2025-09" db="UniProtKB">
        <authorList>
            <consortium name="Ensembl"/>
        </authorList>
    </citation>
    <scope>IDENTIFICATION</scope>
</reference>
<reference evidence="5" key="3">
    <citation type="submission" date="2025-08" db="UniProtKB">
        <authorList>
            <consortium name="Ensembl"/>
        </authorList>
    </citation>
    <scope>IDENTIFICATION</scope>
</reference>
<evidence type="ECO:0000313" key="6">
    <source>
        <dbReference type="Proteomes" id="UP000008144"/>
    </source>
</evidence>
<dbReference type="SUPFAM" id="SSF48371">
    <property type="entry name" value="ARM repeat"/>
    <property type="match status" value="1"/>
</dbReference>
<reference evidence="6" key="1">
    <citation type="journal article" date="2002" name="Science">
        <title>The draft genome of Ciona intestinalis: insights into chordate and vertebrate origins.</title>
        <authorList>
            <person name="Dehal P."/>
            <person name="Satou Y."/>
            <person name="Campbell R.K."/>
            <person name="Chapman J."/>
            <person name="Degnan B."/>
            <person name="De Tomaso A."/>
            <person name="Davidson B."/>
            <person name="Di Gregorio A."/>
            <person name="Gelpke M."/>
            <person name="Goodstein D.M."/>
            <person name="Harafuji N."/>
            <person name="Hastings K.E."/>
            <person name="Ho I."/>
            <person name="Hotta K."/>
            <person name="Huang W."/>
            <person name="Kawashima T."/>
            <person name="Lemaire P."/>
            <person name="Martinez D."/>
            <person name="Meinertzhagen I.A."/>
            <person name="Necula S."/>
            <person name="Nonaka M."/>
            <person name="Putnam N."/>
            <person name="Rash S."/>
            <person name="Saiga H."/>
            <person name="Satake M."/>
            <person name="Terry A."/>
            <person name="Yamada L."/>
            <person name="Wang H.G."/>
            <person name="Awazu S."/>
            <person name="Azumi K."/>
            <person name="Boore J."/>
            <person name="Branno M."/>
            <person name="Chin-Bow S."/>
            <person name="DeSantis R."/>
            <person name="Doyle S."/>
            <person name="Francino P."/>
            <person name="Keys D.N."/>
            <person name="Haga S."/>
            <person name="Hayashi H."/>
            <person name="Hino K."/>
            <person name="Imai K.S."/>
            <person name="Inaba K."/>
            <person name="Kano S."/>
            <person name="Kobayashi K."/>
            <person name="Kobayashi M."/>
            <person name="Lee B.I."/>
            <person name="Makabe K.W."/>
            <person name="Manohar C."/>
            <person name="Matassi G."/>
            <person name="Medina M."/>
            <person name="Mochizuki Y."/>
            <person name="Mount S."/>
            <person name="Morishita T."/>
            <person name="Miura S."/>
            <person name="Nakayama A."/>
            <person name="Nishizaka S."/>
            <person name="Nomoto H."/>
            <person name="Ohta F."/>
            <person name="Oishi K."/>
            <person name="Rigoutsos I."/>
            <person name="Sano M."/>
            <person name="Sasaki A."/>
            <person name="Sasakura Y."/>
            <person name="Shoguchi E."/>
            <person name="Shin-i T."/>
            <person name="Spagnuolo A."/>
            <person name="Stainier D."/>
            <person name="Suzuki M.M."/>
            <person name="Tassy O."/>
            <person name="Takatori N."/>
            <person name="Tokuoka M."/>
            <person name="Yagi K."/>
            <person name="Yoshizaki F."/>
            <person name="Wada S."/>
            <person name="Zhang C."/>
            <person name="Hyatt P.D."/>
            <person name="Larimer F."/>
            <person name="Detter C."/>
            <person name="Doggett N."/>
            <person name="Glavina T."/>
            <person name="Hawkins T."/>
            <person name="Richardson P."/>
            <person name="Lucas S."/>
            <person name="Kohara Y."/>
            <person name="Levine M."/>
            <person name="Satoh N."/>
            <person name="Rokhsar D.S."/>
        </authorList>
    </citation>
    <scope>NUCLEOTIDE SEQUENCE [LARGE SCALE GENOMIC DNA]</scope>
</reference>
<dbReference type="PANTHER" id="PTHR23254">
    <property type="entry name" value="EIF4G DOMAIN PROTEIN"/>
    <property type="match status" value="1"/>
</dbReference>
<dbReference type="InterPro" id="IPR051367">
    <property type="entry name" value="mRNA_TranslReg/HistoneTransl"/>
</dbReference>
<dbReference type="EMBL" id="EAAA01002083">
    <property type="status" value="NOT_ANNOTATED_CDS"/>
    <property type="molecule type" value="Genomic_DNA"/>
</dbReference>
<dbReference type="GO" id="GO:0006446">
    <property type="term" value="P:regulation of translational initiation"/>
    <property type="evidence" value="ECO:0000318"/>
    <property type="project" value="GO_Central"/>
</dbReference>
<evidence type="ECO:0000256" key="1">
    <source>
        <dbReference type="ARBA" id="ARBA00004496"/>
    </source>
</evidence>
<organism evidence="5 6">
    <name type="scientific">Ciona intestinalis</name>
    <name type="common">Transparent sea squirt</name>
    <name type="synonym">Ascidia intestinalis</name>
    <dbReference type="NCBI Taxonomy" id="7719"/>
    <lineage>
        <taxon>Eukaryota</taxon>
        <taxon>Metazoa</taxon>
        <taxon>Chordata</taxon>
        <taxon>Tunicata</taxon>
        <taxon>Ascidiacea</taxon>
        <taxon>Phlebobranchia</taxon>
        <taxon>Cionidae</taxon>
        <taxon>Ciona</taxon>
    </lineage>
</organism>
<evidence type="ECO:0000256" key="4">
    <source>
        <dbReference type="ARBA" id="ARBA00074029"/>
    </source>
</evidence>
<comment type="subcellular location">
    <subcellularLocation>
        <location evidence="1">Cytoplasm</location>
    </subcellularLocation>
</comment>
<reference evidence="5" key="2">
    <citation type="journal article" date="2008" name="Genome Biol.">
        <title>Improved genome assembly and evidence-based global gene model set for the chordate Ciona intestinalis: new insight into intron and operon populations.</title>
        <authorList>
            <person name="Satou Y."/>
            <person name="Mineta K."/>
            <person name="Ogasawara M."/>
            <person name="Sasakura Y."/>
            <person name="Shoguchi E."/>
            <person name="Ueno K."/>
            <person name="Yamada L."/>
            <person name="Matsumoto J."/>
            <person name="Wasserscheid J."/>
            <person name="Dewar K."/>
            <person name="Wiley G.B."/>
            <person name="Macmil S.L."/>
            <person name="Roe B.A."/>
            <person name="Zeller R.W."/>
            <person name="Hastings K.E."/>
            <person name="Lemaire P."/>
            <person name="Lindquist E."/>
            <person name="Endo T."/>
            <person name="Hotta K."/>
            <person name="Inaba K."/>
        </authorList>
    </citation>
    <scope>NUCLEOTIDE SEQUENCE [LARGE SCALE GENOMIC DNA]</scope>
    <source>
        <strain evidence="5">wild type</strain>
    </source>
</reference>
<evidence type="ECO:0000256" key="3">
    <source>
        <dbReference type="ARBA" id="ARBA00022845"/>
    </source>
</evidence>
<dbReference type="InterPro" id="IPR016024">
    <property type="entry name" value="ARM-type_fold"/>
</dbReference>
<dbReference type="InParanoid" id="F7BEQ8"/>
<dbReference type="Proteomes" id="UP000008144">
    <property type="component" value="Chromosome 5"/>
</dbReference>
<keyword evidence="2" id="KW-0963">Cytoplasm</keyword>
<proteinExistence type="predicted"/>
<dbReference type="PANTHER" id="PTHR23254:SF15">
    <property type="entry name" value="POLYADENYLATE-BINDING PROTEIN-INTERACTING PROTEIN 1"/>
    <property type="match status" value="1"/>
</dbReference>
<accession>F7BEQ8</accession>